<accession>A0AAV8ZK50</accession>
<reference evidence="1" key="1">
    <citation type="journal article" date="2023" name="Insect Mol. Biol.">
        <title>Genome sequencing provides insights into the evolution of gene families encoding plant cell wall-degrading enzymes in longhorned beetles.</title>
        <authorList>
            <person name="Shin N.R."/>
            <person name="Okamura Y."/>
            <person name="Kirsch R."/>
            <person name="Pauchet Y."/>
        </authorList>
    </citation>
    <scope>NUCLEOTIDE SEQUENCE</scope>
    <source>
        <strain evidence="1">RBIC_L_NR</strain>
    </source>
</reference>
<dbReference type="AlphaFoldDB" id="A0AAV8ZK50"/>
<keyword evidence="2" id="KW-1185">Reference proteome</keyword>
<proteinExistence type="predicted"/>
<sequence length="107" mass="12363">MAKIESSQSAKIQLELHHRKAERAREVLKQDTIESQEPDNTKCCLSMDLQQVMFVPSLTQSDMFYLSQLSCYNLGVHIGDTNEAYMCMWHEEIAYHRANEIASCLLH</sequence>
<protein>
    <submittedName>
        <fullName evidence="1">Uncharacterized protein</fullName>
    </submittedName>
</protein>
<dbReference type="EMBL" id="JANEYF010001423">
    <property type="protein sequence ID" value="KAJ8964201.1"/>
    <property type="molecule type" value="Genomic_DNA"/>
</dbReference>
<evidence type="ECO:0000313" key="1">
    <source>
        <dbReference type="EMBL" id="KAJ8964201.1"/>
    </source>
</evidence>
<organism evidence="1 2">
    <name type="scientific">Rhamnusium bicolor</name>
    <dbReference type="NCBI Taxonomy" id="1586634"/>
    <lineage>
        <taxon>Eukaryota</taxon>
        <taxon>Metazoa</taxon>
        <taxon>Ecdysozoa</taxon>
        <taxon>Arthropoda</taxon>
        <taxon>Hexapoda</taxon>
        <taxon>Insecta</taxon>
        <taxon>Pterygota</taxon>
        <taxon>Neoptera</taxon>
        <taxon>Endopterygota</taxon>
        <taxon>Coleoptera</taxon>
        <taxon>Polyphaga</taxon>
        <taxon>Cucujiformia</taxon>
        <taxon>Chrysomeloidea</taxon>
        <taxon>Cerambycidae</taxon>
        <taxon>Lepturinae</taxon>
        <taxon>Rhagiini</taxon>
        <taxon>Rhamnusium</taxon>
    </lineage>
</organism>
<comment type="caution">
    <text evidence="1">The sequence shown here is derived from an EMBL/GenBank/DDBJ whole genome shotgun (WGS) entry which is preliminary data.</text>
</comment>
<evidence type="ECO:0000313" key="2">
    <source>
        <dbReference type="Proteomes" id="UP001162156"/>
    </source>
</evidence>
<gene>
    <name evidence="1" type="ORF">NQ314_005066</name>
</gene>
<name>A0AAV8ZK50_9CUCU</name>
<dbReference type="Proteomes" id="UP001162156">
    <property type="component" value="Unassembled WGS sequence"/>
</dbReference>